<dbReference type="AlphaFoldDB" id="A0A7D6VD32"/>
<evidence type="ECO:0000256" key="1">
    <source>
        <dbReference type="SAM" id="SignalP"/>
    </source>
</evidence>
<organism evidence="2 3">
    <name type="scientific">Nocardia huaxiensis</name>
    <dbReference type="NCBI Taxonomy" id="2755382"/>
    <lineage>
        <taxon>Bacteria</taxon>
        <taxon>Bacillati</taxon>
        <taxon>Actinomycetota</taxon>
        <taxon>Actinomycetes</taxon>
        <taxon>Mycobacteriales</taxon>
        <taxon>Nocardiaceae</taxon>
        <taxon>Nocardia</taxon>
    </lineage>
</organism>
<evidence type="ECO:0008006" key="4">
    <source>
        <dbReference type="Google" id="ProtNLM"/>
    </source>
</evidence>
<keyword evidence="3" id="KW-1185">Reference proteome</keyword>
<evidence type="ECO:0000313" key="3">
    <source>
        <dbReference type="Proteomes" id="UP000515512"/>
    </source>
</evidence>
<reference evidence="2 3" key="1">
    <citation type="submission" date="2020-07" db="EMBL/GenBank/DDBJ databases">
        <authorList>
            <person name="Zhuang K."/>
            <person name="Ran Y."/>
        </authorList>
    </citation>
    <scope>NUCLEOTIDE SEQUENCE [LARGE SCALE GENOMIC DNA]</scope>
    <source>
        <strain evidence="2 3">WCH-YHL-001</strain>
    </source>
</reference>
<feature type="chain" id="PRO_5028062394" description="DUF320 domain-containing protein" evidence="1">
    <location>
        <begin position="25"/>
        <end position="79"/>
    </location>
</feature>
<dbReference type="KEGG" id="nhu:H0264_08775"/>
<sequence>MKRVLLSALAAAALTGLAAAPAGAAPDPSNPETGSTAIDAGSGLLYAGSAAIVNPIVGNLIRSLCTMSTGDAICGLRDL</sequence>
<keyword evidence="1" id="KW-0732">Signal</keyword>
<dbReference type="Proteomes" id="UP000515512">
    <property type="component" value="Chromosome"/>
</dbReference>
<feature type="signal peptide" evidence="1">
    <location>
        <begin position="1"/>
        <end position="24"/>
    </location>
</feature>
<gene>
    <name evidence="2" type="ORF">H0264_08775</name>
</gene>
<proteinExistence type="predicted"/>
<protein>
    <recommendedName>
        <fullName evidence="4">DUF320 domain-containing protein</fullName>
    </recommendedName>
</protein>
<accession>A0A7D6VD32</accession>
<name>A0A7D6VD32_9NOCA</name>
<evidence type="ECO:0000313" key="2">
    <source>
        <dbReference type="EMBL" id="QLY32331.1"/>
    </source>
</evidence>
<dbReference type="EMBL" id="CP059399">
    <property type="protein sequence ID" value="QLY32331.1"/>
    <property type="molecule type" value="Genomic_DNA"/>
</dbReference>
<dbReference type="RefSeq" id="WP_181583499.1">
    <property type="nucleotide sequence ID" value="NZ_CP059399.1"/>
</dbReference>